<evidence type="ECO:0000313" key="1">
    <source>
        <dbReference type="EMBL" id="TKA66866.1"/>
    </source>
</evidence>
<evidence type="ECO:0000313" key="2">
    <source>
        <dbReference type="Proteomes" id="UP000309340"/>
    </source>
</evidence>
<reference evidence="1 2" key="1">
    <citation type="submission" date="2017-03" db="EMBL/GenBank/DDBJ databases">
        <title>Genomes of endolithic fungi from Antarctica.</title>
        <authorList>
            <person name="Coleine C."/>
            <person name="Masonjones S."/>
            <person name="Stajich J.E."/>
        </authorList>
    </citation>
    <scope>NUCLEOTIDE SEQUENCE [LARGE SCALE GENOMIC DNA]</scope>
    <source>
        <strain evidence="1 2">CCFEE 5184</strain>
    </source>
</reference>
<sequence length="196" mass="22733">MATSQPTADHSSLYDTDKLPQHLKDWIDGFHPTDPTRPETHSLILHKPTFTIPDMQHALIYARNRVADVLRAYVRAIDLAGTSYRHRIDLHTFMVAYGDNILALPRDCLEEWQWYGEESEMYIFDLQQRASGVKAKTTTRTEHAREPRFRRTIAALCKLRTRIERDNGELRRAILREQDEGRGPEPMVLVLVPQGE</sequence>
<dbReference type="EMBL" id="NAJQ01000612">
    <property type="protein sequence ID" value="TKA66866.1"/>
    <property type="molecule type" value="Genomic_DNA"/>
</dbReference>
<organism evidence="1 2">
    <name type="scientific">Friedmanniomyces simplex</name>
    <dbReference type="NCBI Taxonomy" id="329884"/>
    <lineage>
        <taxon>Eukaryota</taxon>
        <taxon>Fungi</taxon>
        <taxon>Dikarya</taxon>
        <taxon>Ascomycota</taxon>
        <taxon>Pezizomycotina</taxon>
        <taxon>Dothideomycetes</taxon>
        <taxon>Dothideomycetidae</taxon>
        <taxon>Mycosphaerellales</taxon>
        <taxon>Teratosphaeriaceae</taxon>
        <taxon>Friedmanniomyces</taxon>
    </lineage>
</organism>
<dbReference type="OrthoDB" id="3814395at2759"/>
<gene>
    <name evidence="1" type="ORF">B0A55_08312</name>
</gene>
<protein>
    <submittedName>
        <fullName evidence="1">Uncharacterized protein</fullName>
    </submittedName>
</protein>
<dbReference type="Proteomes" id="UP000309340">
    <property type="component" value="Unassembled WGS sequence"/>
</dbReference>
<dbReference type="AlphaFoldDB" id="A0A4U0WVT3"/>
<proteinExistence type="predicted"/>
<keyword evidence="2" id="KW-1185">Reference proteome</keyword>
<accession>A0A4U0WVT3</accession>
<comment type="caution">
    <text evidence="1">The sequence shown here is derived from an EMBL/GenBank/DDBJ whole genome shotgun (WGS) entry which is preliminary data.</text>
</comment>
<name>A0A4U0WVT3_9PEZI</name>